<accession>A0A382B2J2</accession>
<evidence type="ECO:0000313" key="2">
    <source>
        <dbReference type="EMBL" id="SVB07731.1"/>
    </source>
</evidence>
<protein>
    <submittedName>
        <fullName evidence="2">Uncharacterized protein</fullName>
    </submittedName>
</protein>
<proteinExistence type="predicted"/>
<evidence type="ECO:0000256" key="1">
    <source>
        <dbReference type="SAM" id="MobiDB-lite"/>
    </source>
</evidence>
<gene>
    <name evidence="2" type="ORF">METZ01_LOCUS160585</name>
</gene>
<dbReference type="EMBL" id="UINC01027822">
    <property type="protein sequence ID" value="SVB07731.1"/>
    <property type="molecule type" value="Genomic_DNA"/>
</dbReference>
<name>A0A382B2J2_9ZZZZ</name>
<feature type="region of interest" description="Disordered" evidence="1">
    <location>
        <begin position="1"/>
        <end position="35"/>
    </location>
</feature>
<sequence>LASSGSTIWPLPSDRPRNSITSPRIPAKSSTSPGTPSMLWFKRNWQPDCRSIWFAPRILVCLAWMPRGITTLITARGVTRNGRSTLSH</sequence>
<dbReference type="AlphaFoldDB" id="A0A382B2J2"/>
<organism evidence="2">
    <name type="scientific">marine metagenome</name>
    <dbReference type="NCBI Taxonomy" id="408172"/>
    <lineage>
        <taxon>unclassified sequences</taxon>
        <taxon>metagenomes</taxon>
        <taxon>ecological metagenomes</taxon>
    </lineage>
</organism>
<feature type="compositionally biased region" description="Polar residues" evidence="1">
    <location>
        <begin position="18"/>
        <end position="35"/>
    </location>
</feature>
<feature type="non-terminal residue" evidence="2">
    <location>
        <position position="88"/>
    </location>
</feature>
<feature type="non-terminal residue" evidence="2">
    <location>
        <position position="1"/>
    </location>
</feature>
<reference evidence="2" key="1">
    <citation type="submission" date="2018-05" db="EMBL/GenBank/DDBJ databases">
        <authorList>
            <person name="Lanie J.A."/>
            <person name="Ng W.-L."/>
            <person name="Kazmierczak K.M."/>
            <person name="Andrzejewski T.M."/>
            <person name="Davidsen T.M."/>
            <person name="Wayne K.J."/>
            <person name="Tettelin H."/>
            <person name="Glass J.I."/>
            <person name="Rusch D."/>
            <person name="Podicherti R."/>
            <person name="Tsui H.-C.T."/>
            <person name="Winkler M.E."/>
        </authorList>
    </citation>
    <scope>NUCLEOTIDE SEQUENCE</scope>
</reference>